<keyword evidence="2" id="KW-1185">Reference proteome</keyword>
<evidence type="ECO:0000313" key="1">
    <source>
        <dbReference type="EMBL" id="WNM37352.1"/>
    </source>
</evidence>
<accession>A0ABY9ZPY5</accession>
<reference evidence="1 2" key="1">
    <citation type="submission" date="2023-09" db="EMBL/GenBank/DDBJ databases">
        <title>Micromonospora halotolerans DSM 45598 genome sequence.</title>
        <authorList>
            <person name="Mo P."/>
        </authorList>
    </citation>
    <scope>NUCLEOTIDE SEQUENCE [LARGE SCALE GENOMIC DNA]</scope>
    <source>
        <strain evidence="1 2">DSM 45598</strain>
    </source>
</reference>
<name>A0ABY9ZPY5_9ACTN</name>
<proteinExistence type="predicted"/>
<sequence length="142" mass="16153">MKTTRWLRALLDRGTTKRPEESSDVEPFAPECMSLLELARLLAGRRYSERVASAYVEVVTFASADEIVAMLEVMLEEDWIGLPVWARNLAFRLACLQRPEDVELLRVAANDLHAFGPDWDTIAAELHRRADRLEASQEESLP</sequence>
<protein>
    <submittedName>
        <fullName evidence="1">Uncharacterized protein</fullName>
    </submittedName>
</protein>
<organism evidence="1 2">
    <name type="scientific">Micromonospora halotolerans</name>
    <dbReference type="NCBI Taxonomy" id="709879"/>
    <lineage>
        <taxon>Bacteria</taxon>
        <taxon>Bacillati</taxon>
        <taxon>Actinomycetota</taxon>
        <taxon>Actinomycetes</taxon>
        <taxon>Micromonosporales</taxon>
        <taxon>Micromonosporaceae</taxon>
        <taxon>Micromonospora</taxon>
    </lineage>
</organism>
<dbReference type="RefSeq" id="WP_313718900.1">
    <property type="nucleotide sequence ID" value="NZ_CP134876.1"/>
</dbReference>
<dbReference type="Proteomes" id="UP001303001">
    <property type="component" value="Chromosome"/>
</dbReference>
<evidence type="ECO:0000313" key="2">
    <source>
        <dbReference type="Proteomes" id="UP001303001"/>
    </source>
</evidence>
<gene>
    <name evidence="1" type="ORF">RMN56_19490</name>
</gene>
<dbReference type="EMBL" id="CP134876">
    <property type="protein sequence ID" value="WNM37352.1"/>
    <property type="molecule type" value="Genomic_DNA"/>
</dbReference>